<protein>
    <submittedName>
        <fullName evidence="1">Uncharacterized protein</fullName>
    </submittedName>
</protein>
<dbReference type="EMBL" id="ACCJ01000458">
    <property type="protein sequence ID" value="EEG52304.1"/>
    <property type="molecule type" value="Genomic_DNA"/>
</dbReference>
<organism evidence="1 2">
    <name type="scientific">[Clostridium] asparagiforme DSM 15981</name>
    <dbReference type="NCBI Taxonomy" id="518636"/>
    <lineage>
        <taxon>Bacteria</taxon>
        <taxon>Bacillati</taxon>
        <taxon>Bacillota</taxon>
        <taxon>Clostridia</taxon>
        <taxon>Lachnospirales</taxon>
        <taxon>Lachnospiraceae</taxon>
        <taxon>Enterocloster</taxon>
    </lineage>
</organism>
<evidence type="ECO:0000313" key="2">
    <source>
        <dbReference type="Proteomes" id="UP000004756"/>
    </source>
</evidence>
<proteinExistence type="predicted"/>
<evidence type="ECO:0000313" key="1">
    <source>
        <dbReference type="EMBL" id="EEG52304.1"/>
    </source>
</evidence>
<dbReference type="AlphaFoldDB" id="C0D8P7"/>
<accession>C0D8P7</accession>
<dbReference type="Proteomes" id="UP000004756">
    <property type="component" value="Unassembled WGS sequence"/>
</dbReference>
<comment type="caution">
    <text evidence="1">The sequence shown here is derived from an EMBL/GenBank/DDBJ whole genome shotgun (WGS) entry which is preliminary data.</text>
</comment>
<dbReference type="HOGENOM" id="CLU_3005929_0_0_9"/>
<reference evidence="1 2" key="1">
    <citation type="submission" date="2009-02" db="EMBL/GenBank/DDBJ databases">
        <title>Draft genome sequence of Clostridium asparagiforme (DSM 15981).</title>
        <authorList>
            <person name="Sudarsanam P."/>
            <person name="Ley R."/>
            <person name="Guruge J."/>
            <person name="Turnbaugh P.J."/>
            <person name="Mahowald M."/>
            <person name="Liep D."/>
            <person name="Gordon J."/>
        </authorList>
    </citation>
    <scope>NUCLEOTIDE SEQUENCE [LARGE SCALE GENOMIC DNA]</scope>
    <source>
        <strain evidence="1 2">DSM 15981</strain>
    </source>
</reference>
<keyword evidence="2" id="KW-1185">Reference proteome</keyword>
<sequence length="56" mass="6360">MRNQCISHQGPFLINRTTNTVETFFQFYVTIGITNLRESMGHTSAEGGPDSRQIQE</sequence>
<name>C0D8P7_9FIRM</name>
<gene>
    <name evidence="1" type="ORF">CLOSTASPAR_05646</name>
</gene>